<protein>
    <recommendedName>
        <fullName evidence="5">Tat (Twin-arginine translocation) pathway signal sequence</fullName>
    </recommendedName>
</protein>
<sequence length="202" mass="22106">MREDSKTRNGTKSINLTRRRLIQGAGATAVTVGALPLLSKTAAAHFPTELDIDVQPGNEENFVDLAKHESVEVVVYPSQFLNSDGRTETFDPVERPVRYRLGSWTALDGGNGARPLNDGETVETSSGHGDQENEKSLSLEFPVAELGLEGDEEAVWLYWERDKSGEHGYSGVSKVRVYGNAVSDQDLVERLIEVLGDTNEST</sequence>
<accession>A0ABU2G742</accession>
<keyword evidence="2" id="KW-0472">Membrane</keyword>
<reference evidence="3 4" key="1">
    <citation type="submission" date="2022-06" db="EMBL/GenBank/DDBJ databases">
        <title>Halogeometricum sp. a new haloarchaeum isolate from saline soil.</title>
        <authorList>
            <person name="Strakova D."/>
            <person name="Galisteo C."/>
            <person name="Sanchez-Porro C."/>
            <person name="Ventosa A."/>
        </authorList>
    </citation>
    <scope>NUCLEOTIDE SEQUENCE [LARGE SCALE GENOMIC DNA]</scope>
    <source>
        <strain evidence="4">S3BR25-2</strain>
    </source>
</reference>
<keyword evidence="2" id="KW-1133">Transmembrane helix</keyword>
<evidence type="ECO:0000256" key="2">
    <source>
        <dbReference type="SAM" id="Phobius"/>
    </source>
</evidence>
<keyword evidence="2" id="KW-0812">Transmembrane</keyword>
<dbReference type="EMBL" id="JAMQOQ010000007">
    <property type="protein sequence ID" value="MDS0296613.1"/>
    <property type="molecule type" value="Genomic_DNA"/>
</dbReference>
<gene>
    <name evidence="3" type="ORF">NDI79_20810</name>
</gene>
<evidence type="ECO:0000256" key="1">
    <source>
        <dbReference type="SAM" id="MobiDB-lite"/>
    </source>
</evidence>
<dbReference type="Proteomes" id="UP001254813">
    <property type="component" value="Unassembled WGS sequence"/>
</dbReference>
<keyword evidence="4" id="KW-1185">Reference proteome</keyword>
<name>A0ABU2G742_9EURY</name>
<comment type="caution">
    <text evidence="3">The sequence shown here is derived from an EMBL/GenBank/DDBJ whole genome shotgun (WGS) entry which is preliminary data.</text>
</comment>
<dbReference type="PROSITE" id="PS51318">
    <property type="entry name" value="TAT"/>
    <property type="match status" value="1"/>
</dbReference>
<evidence type="ECO:0008006" key="5">
    <source>
        <dbReference type="Google" id="ProtNLM"/>
    </source>
</evidence>
<organism evidence="3 4">
    <name type="scientific">Halogeometricum luteum</name>
    <dbReference type="NCBI Taxonomy" id="2950537"/>
    <lineage>
        <taxon>Archaea</taxon>
        <taxon>Methanobacteriati</taxon>
        <taxon>Methanobacteriota</taxon>
        <taxon>Stenosarchaea group</taxon>
        <taxon>Halobacteria</taxon>
        <taxon>Halobacteriales</taxon>
        <taxon>Haloferacaceae</taxon>
        <taxon>Halogeometricum</taxon>
    </lineage>
</organism>
<evidence type="ECO:0000313" key="3">
    <source>
        <dbReference type="EMBL" id="MDS0296613.1"/>
    </source>
</evidence>
<dbReference type="InterPro" id="IPR006311">
    <property type="entry name" value="TAT_signal"/>
</dbReference>
<feature type="region of interest" description="Disordered" evidence="1">
    <location>
        <begin position="109"/>
        <end position="134"/>
    </location>
</feature>
<evidence type="ECO:0000313" key="4">
    <source>
        <dbReference type="Proteomes" id="UP001254813"/>
    </source>
</evidence>
<feature type="transmembrane region" description="Helical" evidence="2">
    <location>
        <begin position="21"/>
        <end position="38"/>
    </location>
</feature>
<proteinExistence type="predicted"/>